<evidence type="ECO:0000256" key="1">
    <source>
        <dbReference type="ARBA" id="ARBA00022723"/>
    </source>
</evidence>
<dbReference type="GeneTree" id="ENSGT00390000006960"/>
<dbReference type="GO" id="GO:0008270">
    <property type="term" value="F:zinc ion binding"/>
    <property type="evidence" value="ECO:0007669"/>
    <property type="project" value="InterPro"/>
</dbReference>
<keyword evidence="1 11" id="KW-0479">Metal-binding</keyword>
<evidence type="ECO:0000256" key="5">
    <source>
        <dbReference type="ARBA" id="ARBA00048249"/>
    </source>
</evidence>
<keyword evidence="15" id="KW-1185">Reference proteome</keyword>
<dbReference type="STRING" id="28377.ENSACAP00000016394"/>
<dbReference type="PROSITE" id="PS01322">
    <property type="entry name" value="PHOSPHOTRIESTERASE_1"/>
    <property type="match status" value="1"/>
</dbReference>
<organism evidence="14 15">
    <name type="scientific">Anolis carolinensis</name>
    <name type="common">Green anole</name>
    <name type="synonym">American chameleon</name>
    <dbReference type="NCBI Taxonomy" id="28377"/>
    <lineage>
        <taxon>Eukaryota</taxon>
        <taxon>Metazoa</taxon>
        <taxon>Chordata</taxon>
        <taxon>Craniata</taxon>
        <taxon>Vertebrata</taxon>
        <taxon>Euteleostomi</taxon>
        <taxon>Lepidosauria</taxon>
        <taxon>Squamata</taxon>
        <taxon>Bifurcata</taxon>
        <taxon>Unidentata</taxon>
        <taxon>Episquamata</taxon>
        <taxon>Toxicofera</taxon>
        <taxon>Iguania</taxon>
        <taxon>Dactyloidae</taxon>
        <taxon>Anolis</taxon>
    </lineage>
</organism>
<feature type="binding site" evidence="11">
    <location>
        <position position="228"/>
    </location>
    <ligand>
        <name>a divalent metal cation</name>
        <dbReference type="ChEBI" id="CHEBI:60240"/>
        <label>2</label>
    </ligand>
</feature>
<dbReference type="InParanoid" id="G1KSW9"/>
<comment type="catalytic activity">
    <reaction evidence="4">
        <text>N-acetyl-L-leucine + H2O = L-leucine + acetate</text>
        <dbReference type="Rhea" id="RHEA:81115"/>
        <dbReference type="ChEBI" id="CHEBI:15377"/>
        <dbReference type="ChEBI" id="CHEBI:30089"/>
        <dbReference type="ChEBI" id="CHEBI:57427"/>
        <dbReference type="ChEBI" id="CHEBI:58270"/>
    </reaction>
    <physiologicalReaction direction="left-to-right" evidence="4">
        <dbReference type="Rhea" id="RHEA:81116"/>
    </physiologicalReaction>
</comment>
<feature type="region of interest" description="Disordered" evidence="13">
    <location>
        <begin position="16"/>
        <end position="54"/>
    </location>
</feature>
<dbReference type="CTD" id="9317"/>
<comment type="catalytic activity">
    <reaction evidence="10">
        <text>N-acetyl-L-methionine + H2O = L-methionine + acetate</text>
        <dbReference type="Rhea" id="RHEA:67440"/>
        <dbReference type="ChEBI" id="CHEBI:15377"/>
        <dbReference type="ChEBI" id="CHEBI:30089"/>
        <dbReference type="ChEBI" id="CHEBI:57844"/>
        <dbReference type="ChEBI" id="CHEBI:71670"/>
    </reaction>
    <physiologicalReaction direction="left-to-right" evidence="10">
        <dbReference type="Rhea" id="RHEA:67441"/>
    </physiologicalReaction>
</comment>
<feature type="binding site" evidence="11">
    <location>
        <position position="260"/>
    </location>
    <ligand>
        <name>a divalent metal cation</name>
        <dbReference type="ChEBI" id="CHEBI:60240"/>
        <label>2</label>
    </ligand>
</feature>
<dbReference type="InterPro" id="IPR017947">
    <property type="entry name" value="AryldialkylPase_Zn-BS"/>
</dbReference>
<dbReference type="Bgee" id="ENSACAG00000016661">
    <property type="expression patterns" value="Expressed in kidney and 12 other cell types or tissues"/>
</dbReference>
<comment type="similarity">
    <text evidence="12">Belongs to the metallo-dependent hydrolases superfamily. Phosphotriesterase family.</text>
</comment>
<dbReference type="Gene3D" id="3.20.20.140">
    <property type="entry name" value="Metal-dependent hydrolases"/>
    <property type="match status" value="1"/>
</dbReference>
<evidence type="ECO:0000256" key="10">
    <source>
        <dbReference type="ARBA" id="ARBA00093204"/>
    </source>
</evidence>
<evidence type="ECO:0000256" key="12">
    <source>
        <dbReference type="PROSITE-ProRule" id="PRU00679"/>
    </source>
</evidence>
<dbReference type="Proteomes" id="UP000001646">
    <property type="component" value="Chromosome 6"/>
</dbReference>
<comment type="cofactor">
    <cofactor evidence="11">
        <name>a divalent metal cation</name>
        <dbReference type="ChEBI" id="CHEBI:60240"/>
    </cofactor>
    <text evidence="11">Binds 2 divalent metal cations per subunit.</text>
</comment>
<dbReference type="eggNOG" id="ENOG502QQQR">
    <property type="taxonomic scope" value="Eukaryota"/>
</dbReference>
<comment type="catalytic activity">
    <reaction evidence="5">
        <text>N-propanoyltaurine + H2O = propanoate + taurine</text>
        <dbReference type="Rhea" id="RHEA:81111"/>
        <dbReference type="ChEBI" id="CHEBI:15377"/>
        <dbReference type="ChEBI" id="CHEBI:17272"/>
        <dbReference type="ChEBI" id="CHEBI:231795"/>
        <dbReference type="ChEBI" id="CHEBI:507393"/>
    </reaction>
    <physiologicalReaction direction="left-to-right" evidence="5">
        <dbReference type="Rhea" id="RHEA:81112"/>
    </physiologicalReaction>
</comment>
<evidence type="ECO:0000256" key="13">
    <source>
        <dbReference type="SAM" id="MobiDB-lite"/>
    </source>
</evidence>
<comment type="catalytic activity">
    <reaction evidence="6">
        <text>N-acetyl-L-valine + H2O = L-valine + acetate</text>
        <dbReference type="Rhea" id="RHEA:81123"/>
        <dbReference type="ChEBI" id="CHEBI:15377"/>
        <dbReference type="ChEBI" id="CHEBI:30089"/>
        <dbReference type="ChEBI" id="CHEBI:57762"/>
        <dbReference type="ChEBI" id="CHEBI:133716"/>
    </reaction>
    <physiologicalReaction direction="left-to-right" evidence="6">
        <dbReference type="Rhea" id="RHEA:81124"/>
    </physiologicalReaction>
</comment>
<comment type="catalytic activity">
    <reaction evidence="3">
        <text>N-acetyl-L-isoleucine + H2O = L-isoleucine + acetate</text>
        <dbReference type="Rhea" id="RHEA:81119"/>
        <dbReference type="ChEBI" id="CHEBI:15377"/>
        <dbReference type="ChEBI" id="CHEBI:30089"/>
        <dbReference type="ChEBI" id="CHEBI:58045"/>
        <dbReference type="ChEBI" id="CHEBI:133735"/>
    </reaction>
    <physiologicalReaction direction="left-to-right" evidence="3">
        <dbReference type="Rhea" id="RHEA:81120"/>
    </physiologicalReaction>
</comment>
<feature type="binding site" evidence="11">
    <location>
        <position position="85"/>
    </location>
    <ligand>
        <name>a divalent metal cation</name>
        <dbReference type="ChEBI" id="CHEBI:60240"/>
        <label>1</label>
    </ligand>
</feature>
<evidence type="ECO:0000256" key="7">
    <source>
        <dbReference type="ARBA" id="ARBA00049044"/>
    </source>
</evidence>
<reference evidence="14" key="3">
    <citation type="submission" date="2025-09" db="UniProtKB">
        <authorList>
            <consortium name="Ensembl"/>
        </authorList>
    </citation>
    <scope>IDENTIFICATION</scope>
</reference>
<dbReference type="GO" id="GO:0141215">
    <property type="term" value="F:N-acetyltaurine hydrolase activity"/>
    <property type="evidence" value="ECO:0007669"/>
    <property type="project" value="Ensembl"/>
</dbReference>
<evidence type="ECO:0000256" key="8">
    <source>
        <dbReference type="ARBA" id="ARBA00049742"/>
    </source>
</evidence>
<evidence type="ECO:0000256" key="3">
    <source>
        <dbReference type="ARBA" id="ARBA00047442"/>
    </source>
</evidence>
<proteinExistence type="inferred from homology"/>
<dbReference type="Ensembl" id="ENSACAT00000016719.3">
    <property type="protein sequence ID" value="ENSACAP00000016394.2"/>
    <property type="gene ID" value="ENSACAG00000016661.3"/>
</dbReference>
<keyword evidence="2" id="KW-0378">Hydrolase</keyword>
<gene>
    <name evidence="14" type="primary">PTER</name>
</gene>
<dbReference type="GO" id="GO:0030855">
    <property type="term" value="P:epithelial cell differentiation"/>
    <property type="evidence" value="ECO:0007669"/>
    <property type="project" value="Ensembl"/>
</dbReference>
<dbReference type="KEGG" id="acs:100563082"/>
<reference evidence="14 15" key="1">
    <citation type="submission" date="2009-12" db="EMBL/GenBank/DDBJ databases">
        <title>The Genome Sequence of Anolis carolinensis (Green Anole Lizard).</title>
        <authorList>
            <consortium name="The Genome Sequencing Platform"/>
            <person name="Di Palma F."/>
            <person name="Alfoldi J."/>
            <person name="Heiman D."/>
            <person name="Young S."/>
            <person name="Grabherr M."/>
            <person name="Johnson J."/>
            <person name="Lander E.S."/>
            <person name="Lindblad-Toh K."/>
        </authorList>
    </citation>
    <scope>NUCLEOTIDE SEQUENCE [LARGE SCALE GENOMIC DNA]</scope>
    <source>
        <strain evidence="14 15">JBL SC #1</strain>
    </source>
</reference>
<feature type="binding site" evidence="11">
    <location>
        <position position="87"/>
    </location>
    <ligand>
        <name>a divalent metal cation</name>
        <dbReference type="ChEBI" id="CHEBI:60240"/>
        <label>1</label>
    </ligand>
</feature>
<dbReference type="OrthoDB" id="9998343at2759"/>
<feature type="binding site" evidence="11">
    <location>
        <position position="357"/>
    </location>
    <ligand>
        <name>a divalent metal cation</name>
        <dbReference type="ChEBI" id="CHEBI:60240"/>
        <label>1</label>
    </ligand>
</feature>
<dbReference type="InterPro" id="IPR032466">
    <property type="entry name" value="Metal_Hydrolase"/>
</dbReference>
<feature type="compositionally biased region" description="Gly residues" evidence="13">
    <location>
        <begin position="18"/>
        <end position="33"/>
    </location>
</feature>
<dbReference type="AlphaFoldDB" id="G1KSW9"/>
<dbReference type="GO" id="GO:0032098">
    <property type="term" value="P:regulation of appetite"/>
    <property type="evidence" value="ECO:0007669"/>
    <property type="project" value="Ensembl"/>
</dbReference>
<feature type="compositionally biased region" description="Basic residues" evidence="13">
    <location>
        <begin position="44"/>
        <end position="54"/>
    </location>
</feature>
<feature type="binding site" evidence="11">
    <location>
        <position position="289"/>
    </location>
    <ligand>
        <name>a divalent metal cation</name>
        <dbReference type="ChEBI" id="CHEBI:60240"/>
        <label>2</label>
    </ligand>
</feature>
<accession>G1KSW9</accession>
<comment type="caution">
    <text evidence="12">Lacks conserved residue(s) required for the propagation of feature annotation.</text>
</comment>
<name>G1KSW9_ANOCA</name>
<dbReference type="GO" id="GO:0005829">
    <property type="term" value="C:cytosol"/>
    <property type="evidence" value="ECO:0007669"/>
    <property type="project" value="Ensembl"/>
</dbReference>
<reference evidence="14" key="2">
    <citation type="submission" date="2025-08" db="UniProtKB">
        <authorList>
            <consortium name="Ensembl"/>
        </authorList>
    </citation>
    <scope>IDENTIFICATION</scope>
</reference>
<dbReference type="CDD" id="cd00530">
    <property type="entry name" value="PTE"/>
    <property type="match status" value="1"/>
</dbReference>
<dbReference type="PROSITE" id="PS51347">
    <property type="entry name" value="PHOSPHOTRIESTERASE_2"/>
    <property type="match status" value="1"/>
</dbReference>
<dbReference type="PANTHER" id="PTHR10819">
    <property type="entry name" value="PHOSPHOTRIESTERASE-RELATED"/>
    <property type="match status" value="1"/>
</dbReference>
<dbReference type="PANTHER" id="PTHR10819:SF3">
    <property type="entry name" value="PHOSPHOTRIESTERASE-RELATED PROTEIN"/>
    <property type="match status" value="1"/>
</dbReference>
<dbReference type="InterPro" id="IPR001559">
    <property type="entry name" value="Phosphotriesterase"/>
</dbReference>
<evidence type="ECO:0000256" key="9">
    <source>
        <dbReference type="ARBA" id="ARBA00049821"/>
    </source>
</evidence>
<evidence type="ECO:0000256" key="4">
    <source>
        <dbReference type="ARBA" id="ARBA00047923"/>
    </source>
</evidence>
<evidence type="ECO:0000313" key="15">
    <source>
        <dbReference type="Proteomes" id="UP000001646"/>
    </source>
</evidence>
<evidence type="ECO:0000256" key="6">
    <source>
        <dbReference type="ARBA" id="ARBA00048664"/>
    </source>
</evidence>
<evidence type="ECO:0000313" key="14">
    <source>
        <dbReference type="Ensembl" id="ENSACAP00000016394.2"/>
    </source>
</evidence>
<protein>
    <recommendedName>
        <fullName evidence="8">N-acetyltaurine hydrolase</fullName>
    </recommendedName>
    <alternativeName>
        <fullName evidence="9">Phosphotriesterase-related protein</fullName>
    </alternativeName>
</protein>
<evidence type="ECO:0000256" key="2">
    <source>
        <dbReference type="ARBA" id="ARBA00022801"/>
    </source>
</evidence>
<dbReference type="GO" id="GO:0019530">
    <property type="term" value="P:taurine metabolic process"/>
    <property type="evidence" value="ECO:0007669"/>
    <property type="project" value="Ensembl"/>
</dbReference>
<sequence length="408" mass="45975">MLILRPTARRAWLARLRGGPGGRRSSGKHGGGALNTKPTPRVWERKKPRRKEHWRNKVEMSSQRGKIQTVLGLIKPSQLGSTLTHEHLTMSFSCCYYPPPPGQEELSEKSIEMKNLFWLKQNPYSNKENLLLYQETDAVREELLHYKAAGGGAIVENTTTGLMRDMKTLKHLAEETGVHIIAGAGFYVDATHSPETRAMSVEQLTDVIINEVLNGADGTDIKCGVIGEIGCSWPLTESENKVVQATAHAQSQLGCPVIIHPGRHSDSPFQIMRVLQEAGGDVSKTVMSHLDRTIFDEKKLLEFAQLGCYLEYDLFGTEFLLYQMCPDIDMPSDNERILRIRMLINEGYEDKLLIAHDIHTKNRLKKYGGHGYSHILENIVPKMLVRGISQNQINQLLVANPKQWLTFK</sequence>
<evidence type="ECO:0000256" key="11">
    <source>
        <dbReference type="PIRSR" id="PIRSR601559-52"/>
    </source>
</evidence>
<dbReference type="Pfam" id="PF02126">
    <property type="entry name" value="PTE"/>
    <property type="match status" value="1"/>
</dbReference>
<dbReference type="SUPFAM" id="SSF51556">
    <property type="entry name" value="Metallo-dependent hydrolases"/>
    <property type="match status" value="1"/>
</dbReference>
<feature type="binding site" evidence="11">
    <location>
        <position position="228"/>
    </location>
    <ligand>
        <name>a divalent metal cation</name>
        <dbReference type="ChEBI" id="CHEBI:60240"/>
        <label>1</label>
    </ligand>
</feature>
<dbReference type="GeneID" id="100563082"/>
<dbReference type="HOGENOM" id="CLU_054760_0_1_1"/>
<comment type="catalytic activity">
    <reaction evidence="7">
        <text>N-acetyltaurine + H2O = taurine + acetate</text>
        <dbReference type="Rhea" id="RHEA:81107"/>
        <dbReference type="ChEBI" id="CHEBI:15377"/>
        <dbReference type="ChEBI" id="CHEBI:30089"/>
        <dbReference type="ChEBI" id="CHEBI:133737"/>
        <dbReference type="ChEBI" id="CHEBI:507393"/>
    </reaction>
    <physiologicalReaction direction="left-to-right" evidence="7">
        <dbReference type="Rhea" id="RHEA:81108"/>
    </physiologicalReaction>
</comment>
<dbReference type="RefSeq" id="XP_003222004.2">
    <property type="nucleotide sequence ID" value="XM_003221956.4"/>
</dbReference>